<sequence>GTRQRPDLRALVRLPAGAAVHGALRGFLRGASGGDLRGRGPGLLGRVALRAPLCRRRLPPLAARGRRRHRRAHYPHRHRDERPAPPDAPPAARRRGRGGGRPHLRGAVHPRGRSRVRLSRVRGPGVQPQEPAVHAGGGGGDHPPRLERGPYRIRGTPLEPARPPVRAAPRTEDTDLPRRIHGARPRPRCASRRRLPRLQRPGPPRGDARRPEGEDRGKGPRRLVHPLLRLHHRLRPRERREGLGSRRARPRLPGEPLRRVGRRPRGTDPASPAPRGPRSGQILRRDPGGRSRKARLPPRGGPLRPPLLLGTPPRHHPRRGARQHAALRRGGSPEGPRERGGEGRL</sequence>
<accession>A0A6J4RBS7</accession>
<feature type="compositionally biased region" description="Basic and acidic residues" evidence="1">
    <location>
        <begin position="206"/>
        <end position="218"/>
    </location>
</feature>
<feature type="non-terminal residue" evidence="2">
    <location>
        <position position="1"/>
    </location>
</feature>
<feature type="non-terminal residue" evidence="2">
    <location>
        <position position="345"/>
    </location>
</feature>
<feature type="compositionally biased region" description="Basic and acidic residues" evidence="1">
    <location>
        <begin position="335"/>
        <end position="345"/>
    </location>
</feature>
<feature type="compositionally biased region" description="Basic residues" evidence="1">
    <location>
        <begin position="60"/>
        <end position="77"/>
    </location>
</feature>
<feature type="region of interest" description="Disordered" evidence="1">
    <location>
        <begin position="60"/>
        <end position="345"/>
    </location>
</feature>
<evidence type="ECO:0000313" key="2">
    <source>
        <dbReference type="EMBL" id="CAA9469573.1"/>
    </source>
</evidence>
<feature type="compositionally biased region" description="Basic residues" evidence="1">
    <location>
        <begin position="219"/>
        <end position="237"/>
    </location>
</feature>
<organism evidence="2">
    <name type="scientific">uncultured Rubrobacteraceae bacterium</name>
    <dbReference type="NCBI Taxonomy" id="349277"/>
    <lineage>
        <taxon>Bacteria</taxon>
        <taxon>Bacillati</taxon>
        <taxon>Actinomycetota</taxon>
        <taxon>Rubrobacteria</taxon>
        <taxon>Rubrobacterales</taxon>
        <taxon>Rubrobacteraceae</taxon>
        <taxon>environmental samples</taxon>
    </lineage>
</organism>
<protein>
    <submittedName>
        <fullName evidence="2">Uncharacterized protein</fullName>
    </submittedName>
</protein>
<dbReference type="EMBL" id="CADCVI010000118">
    <property type="protein sequence ID" value="CAA9469573.1"/>
    <property type="molecule type" value="Genomic_DNA"/>
</dbReference>
<dbReference type="AlphaFoldDB" id="A0A6J4RBS7"/>
<gene>
    <name evidence="2" type="ORF">AVDCRST_MAG25-1935</name>
</gene>
<feature type="compositionally biased region" description="Basic residues" evidence="1">
    <location>
        <begin position="313"/>
        <end position="327"/>
    </location>
</feature>
<name>A0A6J4RBS7_9ACTN</name>
<evidence type="ECO:0000256" key="1">
    <source>
        <dbReference type="SAM" id="MobiDB-lite"/>
    </source>
</evidence>
<feature type="compositionally biased region" description="Basic residues" evidence="1">
    <location>
        <begin position="92"/>
        <end position="120"/>
    </location>
</feature>
<feature type="compositionally biased region" description="Basic and acidic residues" evidence="1">
    <location>
        <begin position="169"/>
        <end position="178"/>
    </location>
</feature>
<reference evidence="2" key="1">
    <citation type="submission" date="2020-02" db="EMBL/GenBank/DDBJ databases">
        <authorList>
            <person name="Meier V. D."/>
        </authorList>
    </citation>
    <scope>NUCLEOTIDE SEQUENCE</scope>
    <source>
        <strain evidence="2">AVDCRST_MAG25</strain>
    </source>
</reference>
<feature type="compositionally biased region" description="Basic residues" evidence="1">
    <location>
        <begin position="179"/>
        <end position="197"/>
    </location>
</feature>
<proteinExistence type="predicted"/>